<protein>
    <submittedName>
        <fullName evidence="1">Uncharacterized protein</fullName>
    </submittedName>
</protein>
<proteinExistence type="predicted"/>
<evidence type="ECO:0000313" key="2">
    <source>
        <dbReference type="Proteomes" id="UP000077787"/>
    </source>
</evidence>
<evidence type="ECO:0000313" key="1">
    <source>
        <dbReference type="EMBL" id="ANF24647.1"/>
    </source>
</evidence>
<dbReference type="AlphaFoldDB" id="A0A172WML5"/>
<name>A0A172WML5_STUST</name>
<dbReference type="EMBL" id="CP015641">
    <property type="protein sequence ID" value="ANF24647.1"/>
    <property type="molecule type" value="Genomic_DNA"/>
</dbReference>
<organism evidence="1 2">
    <name type="scientific">Stutzerimonas stutzeri</name>
    <name type="common">Pseudomonas stutzeri</name>
    <dbReference type="NCBI Taxonomy" id="316"/>
    <lineage>
        <taxon>Bacteria</taxon>
        <taxon>Pseudomonadati</taxon>
        <taxon>Pseudomonadota</taxon>
        <taxon>Gammaproteobacteria</taxon>
        <taxon>Pseudomonadales</taxon>
        <taxon>Pseudomonadaceae</taxon>
        <taxon>Stutzerimonas</taxon>
    </lineage>
</organism>
<gene>
    <name evidence="1" type="ORF">PS273GM_05515</name>
</gene>
<accession>A0A172WML5</accession>
<sequence>MTRLRFAVALSRYGKSPAFVGASLLATRGNGQSIASKLAPTVNISAVGWASARHFNDGLDWLRRAAVCSMLKCCLTPPAWRDV</sequence>
<reference evidence="1 2" key="1">
    <citation type="submission" date="2016-05" db="EMBL/GenBank/DDBJ databases">
        <title>Genome sequence of Pseudomonas stutzeri 273 and identification of the exopolysaccharide biosynthesis locus.</title>
        <authorList>
            <person name="Wu S."/>
            <person name="Sun C."/>
        </authorList>
    </citation>
    <scope>NUCLEOTIDE SEQUENCE [LARGE SCALE GENOMIC DNA]</scope>
    <source>
        <strain evidence="1 2">273</strain>
    </source>
</reference>
<dbReference type="Proteomes" id="UP000077787">
    <property type="component" value="Chromosome"/>
</dbReference>